<evidence type="ECO:0000313" key="2">
    <source>
        <dbReference type="Proteomes" id="UP001139648"/>
    </source>
</evidence>
<dbReference type="Proteomes" id="UP001139648">
    <property type="component" value="Unassembled WGS sequence"/>
</dbReference>
<comment type="caution">
    <text evidence="1">The sequence shown here is derived from an EMBL/GenBank/DDBJ whole genome shotgun (WGS) entry which is preliminary data.</text>
</comment>
<organism evidence="1 2">
    <name type="scientific">Nonomuraea thailandensis</name>
    <dbReference type="NCBI Taxonomy" id="1188745"/>
    <lineage>
        <taxon>Bacteria</taxon>
        <taxon>Bacillati</taxon>
        <taxon>Actinomycetota</taxon>
        <taxon>Actinomycetes</taxon>
        <taxon>Streptosporangiales</taxon>
        <taxon>Streptosporangiaceae</taxon>
        <taxon>Nonomuraea</taxon>
    </lineage>
</organism>
<dbReference type="RefSeq" id="WP_253739787.1">
    <property type="nucleotide sequence ID" value="NZ_BAABKA010000046.1"/>
</dbReference>
<dbReference type="AlphaFoldDB" id="A0A9X2G9J9"/>
<sequence length="47" mass="5209">MAGFPRISAGPQLRLVEFNQQVLDNLDRIITALEDDHEEPEDAADAS</sequence>
<accession>A0A9X2G9J9</accession>
<dbReference type="EMBL" id="JAMZEB010000001">
    <property type="protein sequence ID" value="MCP2353314.1"/>
    <property type="molecule type" value="Genomic_DNA"/>
</dbReference>
<protein>
    <submittedName>
        <fullName evidence="1">Uncharacterized protein</fullName>
    </submittedName>
</protein>
<proteinExistence type="predicted"/>
<name>A0A9X2G9J9_9ACTN</name>
<evidence type="ECO:0000313" key="1">
    <source>
        <dbReference type="EMBL" id="MCP2353314.1"/>
    </source>
</evidence>
<reference evidence="1" key="1">
    <citation type="submission" date="2022-06" db="EMBL/GenBank/DDBJ databases">
        <title>Sequencing the genomes of 1000 actinobacteria strains.</title>
        <authorList>
            <person name="Klenk H.-P."/>
        </authorList>
    </citation>
    <scope>NUCLEOTIDE SEQUENCE</scope>
    <source>
        <strain evidence="1">DSM 46694</strain>
    </source>
</reference>
<gene>
    <name evidence="1" type="ORF">HD597_000334</name>
</gene>
<keyword evidence="2" id="KW-1185">Reference proteome</keyword>